<dbReference type="InterPro" id="IPR051908">
    <property type="entry name" value="Ribosomal_N-acetyltransferase"/>
</dbReference>
<comment type="caution">
    <text evidence="2">The sequence shown here is derived from an EMBL/GenBank/DDBJ whole genome shotgun (WGS) entry which is preliminary data.</text>
</comment>
<reference evidence="2 3" key="1">
    <citation type="submission" date="2018-01" db="EMBL/GenBank/DDBJ databases">
        <title>Whole genome sequencing of Histamine producing bacteria.</title>
        <authorList>
            <person name="Butler K."/>
        </authorList>
    </citation>
    <scope>NUCLEOTIDE SEQUENCE [LARGE SCALE GENOMIC DNA]</scope>
    <source>
        <strain evidence="2 3">DSM 100436</strain>
    </source>
</reference>
<dbReference type="PANTHER" id="PTHR43441">
    <property type="entry name" value="RIBOSOMAL-PROTEIN-SERINE ACETYLTRANSFERASE"/>
    <property type="match status" value="1"/>
</dbReference>
<dbReference type="EMBL" id="PYMA01000001">
    <property type="protein sequence ID" value="PSW21699.1"/>
    <property type="molecule type" value="Genomic_DNA"/>
</dbReference>
<keyword evidence="3" id="KW-1185">Reference proteome</keyword>
<evidence type="ECO:0000259" key="1">
    <source>
        <dbReference type="PROSITE" id="PS51186"/>
    </source>
</evidence>
<dbReference type="PROSITE" id="PS51186">
    <property type="entry name" value="GNAT"/>
    <property type="match status" value="1"/>
</dbReference>
<name>A0A2T3NZQ9_9GAMM</name>
<dbReference type="GO" id="GO:0005737">
    <property type="term" value="C:cytoplasm"/>
    <property type="evidence" value="ECO:0007669"/>
    <property type="project" value="TreeGrafter"/>
</dbReference>
<gene>
    <name evidence="2" type="ORF">C9I98_00050</name>
</gene>
<dbReference type="SUPFAM" id="SSF55729">
    <property type="entry name" value="Acyl-CoA N-acyltransferases (Nat)"/>
    <property type="match status" value="1"/>
</dbReference>
<dbReference type="PANTHER" id="PTHR43441:SF3">
    <property type="entry name" value="ACETYLTRANSFERASE"/>
    <property type="match status" value="1"/>
</dbReference>
<dbReference type="GO" id="GO:1990189">
    <property type="term" value="F:protein N-terminal-serine acetyltransferase activity"/>
    <property type="evidence" value="ECO:0007669"/>
    <property type="project" value="TreeGrafter"/>
</dbReference>
<proteinExistence type="predicted"/>
<dbReference type="AlphaFoldDB" id="A0A2T3NZQ9"/>
<accession>A0A2T3NZQ9</accession>
<dbReference type="Proteomes" id="UP000241771">
    <property type="component" value="Unassembled WGS sequence"/>
</dbReference>
<dbReference type="GO" id="GO:0008999">
    <property type="term" value="F:protein-N-terminal-alanine acetyltransferase activity"/>
    <property type="evidence" value="ECO:0007669"/>
    <property type="project" value="TreeGrafter"/>
</dbReference>
<dbReference type="Pfam" id="PF13302">
    <property type="entry name" value="Acetyltransf_3"/>
    <property type="match status" value="1"/>
</dbReference>
<dbReference type="Gene3D" id="3.40.630.30">
    <property type="match status" value="1"/>
</dbReference>
<protein>
    <submittedName>
        <fullName evidence="2">N-acetyltransferase</fullName>
    </submittedName>
</protein>
<keyword evidence="2" id="KW-0808">Transferase</keyword>
<sequence length="178" mass="20204">MESKRIKLVKPSLTIVPQMFEAIIESQKELSVYLPWVPFSLTEDAVKTNAEKAIENFESFKEELRFSIICKHTERLLGVIGLMITDKSVPYFEIGYWLRTSEVGKGYITEAIGLLEQYAFAELDAKRVEIRAAESNIKSRAVAERCGYQFELTLQNACRLPSGQLSNTVIYAKLGDEI</sequence>
<evidence type="ECO:0000313" key="2">
    <source>
        <dbReference type="EMBL" id="PSW21699.1"/>
    </source>
</evidence>
<dbReference type="InterPro" id="IPR000182">
    <property type="entry name" value="GNAT_dom"/>
</dbReference>
<evidence type="ECO:0000313" key="3">
    <source>
        <dbReference type="Proteomes" id="UP000241771"/>
    </source>
</evidence>
<organism evidence="2 3">
    <name type="scientific">Photobacterium sanctipauli</name>
    <dbReference type="NCBI Taxonomy" id="1342794"/>
    <lineage>
        <taxon>Bacteria</taxon>
        <taxon>Pseudomonadati</taxon>
        <taxon>Pseudomonadota</taxon>
        <taxon>Gammaproteobacteria</taxon>
        <taxon>Vibrionales</taxon>
        <taxon>Vibrionaceae</taxon>
        <taxon>Photobacterium</taxon>
    </lineage>
</organism>
<dbReference type="OrthoDB" id="9784707at2"/>
<dbReference type="RefSeq" id="WP_036831120.1">
    <property type="nucleotide sequence ID" value="NZ_JGVO01001574.1"/>
</dbReference>
<feature type="domain" description="N-acetyltransferase" evidence="1">
    <location>
        <begin position="28"/>
        <end position="176"/>
    </location>
</feature>
<dbReference type="InterPro" id="IPR016181">
    <property type="entry name" value="Acyl_CoA_acyltransferase"/>
</dbReference>